<dbReference type="Gene3D" id="1.10.20.10">
    <property type="entry name" value="Histone, subunit A"/>
    <property type="match status" value="1"/>
</dbReference>
<feature type="transmembrane region" description="Helical" evidence="12">
    <location>
        <begin position="299"/>
        <end position="323"/>
    </location>
</feature>
<keyword evidence="8 12" id="KW-0472">Membrane</keyword>
<evidence type="ECO:0000313" key="15">
    <source>
        <dbReference type="Proteomes" id="UP001159427"/>
    </source>
</evidence>
<keyword evidence="6 12" id="KW-1133">Transmembrane helix</keyword>
<feature type="transmembrane region" description="Helical" evidence="12">
    <location>
        <begin position="978"/>
        <end position="998"/>
    </location>
</feature>
<dbReference type="PANTHER" id="PTHR43829:SF9">
    <property type="entry name" value="AQUAPORIN-9"/>
    <property type="match status" value="1"/>
</dbReference>
<accession>A0ABN8MTY8</accession>
<feature type="transmembrane region" description="Helical" evidence="12">
    <location>
        <begin position="703"/>
        <end position="726"/>
    </location>
</feature>
<feature type="domain" description="Bromodomain associated" evidence="13">
    <location>
        <begin position="3"/>
        <end position="81"/>
    </location>
</feature>
<dbReference type="InterPro" id="IPR023271">
    <property type="entry name" value="Aquaporin-like"/>
</dbReference>
<dbReference type="InterPro" id="IPR006565">
    <property type="entry name" value="BTP"/>
</dbReference>
<comment type="similarity">
    <text evidence="3">Belongs to the MIP/aquaporin (TC 1.A.8) family.</text>
</comment>
<dbReference type="PRINTS" id="PR02019">
    <property type="entry name" value="AQUAPORIN7"/>
</dbReference>
<evidence type="ECO:0000256" key="11">
    <source>
        <dbReference type="SAM" id="MobiDB-lite"/>
    </source>
</evidence>
<dbReference type="InterPro" id="IPR019473">
    <property type="entry name" value="TFIID_su8_C"/>
</dbReference>
<evidence type="ECO:0000256" key="7">
    <source>
        <dbReference type="ARBA" id="ARBA00023015"/>
    </source>
</evidence>
<dbReference type="EMBL" id="CALNXI010000676">
    <property type="protein sequence ID" value="CAH3032118.1"/>
    <property type="molecule type" value="Genomic_DNA"/>
</dbReference>
<dbReference type="Gene3D" id="1.20.1080.10">
    <property type="entry name" value="Glycerol uptake facilitator protein"/>
    <property type="match status" value="3"/>
</dbReference>
<evidence type="ECO:0000256" key="9">
    <source>
        <dbReference type="ARBA" id="ARBA00023163"/>
    </source>
</evidence>
<feature type="transmembrane region" description="Helical" evidence="12">
    <location>
        <begin position="1019"/>
        <end position="1041"/>
    </location>
</feature>
<name>A0ABN8MTY8_9CNID</name>
<feature type="transmembrane region" description="Helical" evidence="12">
    <location>
        <begin position="1079"/>
        <end position="1097"/>
    </location>
</feature>
<feature type="transmembrane region" description="Helical" evidence="12">
    <location>
        <begin position="615"/>
        <end position="635"/>
    </location>
</feature>
<dbReference type="PRINTS" id="PR00783">
    <property type="entry name" value="MINTRINSICP"/>
</dbReference>
<dbReference type="SUPFAM" id="SSF81338">
    <property type="entry name" value="Aquaporin-like"/>
    <property type="match status" value="3"/>
</dbReference>
<feature type="transmembrane region" description="Helical" evidence="12">
    <location>
        <begin position="434"/>
        <end position="457"/>
    </location>
</feature>
<keyword evidence="10" id="KW-0539">Nucleus</keyword>
<dbReference type="Proteomes" id="UP001159427">
    <property type="component" value="Unassembled WGS sequence"/>
</dbReference>
<organism evidence="14 15">
    <name type="scientific">Porites evermanni</name>
    <dbReference type="NCBI Taxonomy" id="104178"/>
    <lineage>
        <taxon>Eukaryota</taxon>
        <taxon>Metazoa</taxon>
        <taxon>Cnidaria</taxon>
        <taxon>Anthozoa</taxon>
        <taxon>Hexacorallia</taxon>
        <taxon>Scleractinia</taxon>
        <taxon>Fungiina</taxon>
        <taxon>Poritidae</taxon>
        <taxon>Porites</taxon>
    </lineage>
</organism>
<keyword evidence="9" id="KW-0804">Transcription</keyword>
<reference evidence="14 15" key="1">
    <citation type="submission" date="2022-05" db="EMBL/GenBank/DDBJ databases">
        <authorList>
            <consortium name="Genoscope - CEA"/>
            <person name="William W."/>
        </authorList>
    </citation>
    <scope>NUCLEOTIDE SEQUENCE [LARGE SCALE GENOMIC DNA]</scope>
</reference>
<comment type="subcellular location">
    <subcellularLocation>
        <location evidence="2">Membrane</location>
        <topology evidence="2">Multi-pass membrane protein</topology>
    </subcellularLocation>
    <subcellularLocation>
        <location evidence="1">Nucleus</location>
    </subcellularLocation>
</comment>
<feature type="transmembrane region" description="Helical" evidence="12">
    <location>
        <begin position="1162"/>
        <end position="1182"/>
    </location>
</feature>
<dbReference type="InterPro" id="IPR000425">
    <property type="entry name" value="MIP"/>
</dbReference>
<evidence type="ECO:0000313" key="14">
    <source>
        <dbReference type="EMBL" id="CAH3032118.1"/>
    </source>
</evidence>
<protein>
    <recommendedName>
        <fullName evidence="13">Bromodomain associated domain-containing protein</fullName>
    </recommendedName>
</protein>
<feature type="transmembrane region" description="Helical" evidence="12">
    <location>
        <begin position="463"/>
        <end position="481"/>
    </location>
</feature>
<keyword evidence="4" id="KW-0813">Transport</keyword>
<feature type="transmembrane region" description="Helical" evidence="12">
    <location>
        <begin position="493"/>
        <end position="518"/>
    </location>
</feature>
<dbReference type="CDD" id="cd00333">
    <property type="entry name" value="MIP"/>
    <property type="match status" value="2"/>
</dbReference>
<feature type="transmembrane region" description="Helical" evidence="12">
    <location>
        <begin position="1109"/>
        <end position="1132"/>
    </location>
</feature>
<feature type="transmembrane region" description="Helical" evidence="12">
    <location>
        <begin position="943"/>
        <end position="966"/>
    </location>
</feature>
<evidence type="ECO:0000256" key="12">
    <source>
        <dbReference type="SAM" id="Phobius"/>
    </source>
</evidence>
<keyword evidence="5 12" id="KW-0812">Transmembrane</keyword>
<feature type="transmembrane region" description="Helical" evidence="12">
    <location>
        <begin position="673"/>
        <end position="691"/>
    </location>
</feature>
<feature type="transmembrane region" description="Helical" evidence="12">
    <location>
        <begin position="344"/>
        <end position="366"/>
    </location>
</feature>
<evidence type="ECO:0000256" key="8">
    <source>
        <dbReference type="ARBA" id="ARBA00023136"/>
    </source>
</evidence>
<dbReference type="Pfam" id="PF07524">
    <property type="entry name" value="Bromo_TP"/>
    <property type="match status" value="1"/>
</dbReference>
<gene>
    <name evidence="14" type="ORF">PEVE_00038952</name>
</gene>
<feature type="transmembrane region" description="Helical" evidence="12">
    <location>
        <begin position="754"/>
        <end position="775"/>
    </location>
</feature>
<evidence type="ECO:0000256" key="6">
    <source>
        <dbReference type="ARBA" id="ARBA00022989"/>
    </source>
</evidence>
<dbReference type="CDD" id="cd22918">
    <property type="entry name" value="HFD_TAF8"/>
    <property type="match status" value="1"/>
</dbReference>
<evidence type="ECO:0000256" key="4">
    <source>
        <dbReference type="ARBA" id="ARBA00022448"/>
    </source>
</evidence>
<keyword evidence="7" id="KW-0805">Transcription regulation</keyword>
<evidence type="ECO:0000256" key="10">
    <source>
        <dbReference type="ARBA" id="ARBA00023242"/>
    </source>
</evidence>
<proteinExistence type="inferred from homology"/>
<dbReference type="Pfam" id="PF10406">
    <property type="entry name" value="TAF8_C"/>
    <property type="match status" value="1"/>
</dbReference>
<evidence type="ECO:0000256" key="5">
    <source>
        <dbReference type="ARBA" id="ARBA00022692"/>
    </source>
</evidence>
<dbReference type="InterPro" id="IPR009072">
    <property type="entry name" value="Histone-fold"/>
</dbReference>
<dbReference type="InterPro" id="IPR022357">
    <property type="entry name" value="MIP_CS"/>
</dbReference>
<evidence type="ECO:0000259" key="13">
    <source>
        <dbReference type="SMART" id="SM00576"/>
    </source>
</evidence>
<dbReference type="InterPro" id="IPR050363">
    <property type="entry name" value="MIP/Aquaporin"/>
</dbReference>
<sequence>MADVSATNRRLLEISICAILKEHGFASASKLALETLTEMLQSYLCELGHSCKLSCEISARVKPTLSDVKVALIDMGADLDSLPSYGKRANRIHLNNPLKSRVAPTPKSLAAGTRQPRPAHIPAHLPPLPDPHSYIKTPAFRQSSKEYQAVREKYASQRKDIEEGLSKFLAKTAELSSGICEGLDAPSFPLLVNESPVLPYLPAVGDLDEVELPEQDSALRESQSSGMLPTNAPSTDMGDAGLRFCLKSAGSTMPSRFQGRLSPLAREALAEVMATFILVSFGVGSVAQKVLSRGAFGTFFSINFGWGIGVTLGCYWAGGISGAHMNPAVTLAFAFVRRLEWIKVPVYCIAQLFGAFLASAVVYGIYYDALNAFDGGVRQILGVNGTAGIWATYPQDFLSTGNGFADQLFGTALLVSCILAILDRNNNSPDQGVAPVMIGLVVFVIGATFGFNCGYAINPARDLGPRIFTAMAGWGGATYLFENRNHVFVMFRVANHWAWVPIIACLLGGVLGAIVYIVTIELHHTLSENSDDRYYEPIQNSDTTREDQLYVLKSSGSCTFDNYSTITRRIMRQRNMWYVALYCSIVFKVQTHILNFEKQLAFAFVRRLEWIKVPVYCIAQLFGAFLASAVVYGIYYDALNAFDGGVRQILGVNGTAGIWATYPQEFLSTGNGFADQLFGTALLVSCILAILDRNNNSPDQGVAPVMIGLVVFVIGAAFGFNCGYAINPARDLGPRIFTAMAGWGGDVFTVANHWAWVPIFACLLGGVLGAIVYIVTIELHHTLSENSDDHDSCVAGVQKGSESGFRAREEEGKFPSSLLFHTLSRSQIPFPFPFQRLPGGYAIDYPNNTILARILPTMVLHYSPPNFTTVHLSGSKHNRLRNLHYSLLVDLTKDSLNDRENTADKVCSTDKLEEGVRTKRFRKCREAFTMVKRFRLSPLMREAVAEFWSTFILLIFGVGSVAQMVLSNWKFGNFFSVNFGWGMGVTMGCYWAGGISGAHMNPAVTLAFAVVKRLPWRKVPVYCAAQMLGAFVASACVYGVYYDALNKFDGGVRQVLGPKGTAGIWATYPQPFLSTGNGFGDQVLGTALLVGCVFAIIDRNNNAPDQGVVPVLIGLLVFVIGTTFGFNCGYAINPARDLGPRIFTAMAGWGGEVFTARNNWSWVPIFGCFFGGVLGALIYVCFIEMHHDSEEGSEAKMELESMINSE</sequence>
<evidence type="ECO:0000256" key="2">
    <source>
        <dbReference type="ARBA" id="ARBA00004141"/>
    </source>
</evidence>
<dbReference type="SMART" id="SM00576">
    <property type="entry name" value="BTP"/>
    <property type="match status" value="1"/>
</dbReference>
<dbReference type="NCBIfam" id="TIGR00861">
    <property type="entry name" value="MIP"/>
    <property type="match status" value="2"/>
</dbReference>
<keyword evidence="15" id="KW-1185">Reference proteome</keyword>
<feature type="region of interest" description="Disordered" evidence="11">
    <location>
        <begin position="108"/>
        <end position="128"/>
    </location>
</feature>
<evidence type="ECO:0000256" key="1">
    <source>
        <dbReference type="ARBA" id="ARBA00004123"/>
    </source>
</evidence>
<feature type="transmembrane region" description="Helical" evidence="12">
    <location>
        <begin position="268"/>
        <end position="287"/>
    </location>
</feature>
<evidence type="ECO:0000256" key="3">
    <source>
        <dbReference type="ARBA" id="ARBA00006175"/>
    </source>
</evidence>
<dbReference type="Pfam" id="PF00230">
    <property type="entry name" value="MIP"/>
    <property type="match status" value="3"/>
</dbReference>
<dbReference type="PROSITE" id="PS00221">
    <property type="entry name" value="MIP"/>
    <property type="match status" value="2"/>
</dbReference>
<dbReference type="CDD" id="cd08049">
    <property type="entry name" value="TAF8"/>
    <property type="match status" value="1"/>
</dbReference>
<comment type="caution">
    <text evidence="14">The sequence shown here is derived from an EMBL/GenBank/DDBJ whole genome shotgun (WGS) entry which is preliminary data.</text>
</comment>
<dbReference type="PANTHER" id="PTHR43829">
    <property type="entry name" value="AQUAPORIN OR AQUAGLYCEROPORIN RELATED"/>
    <property type="match status" value="1"/>
</dbReference>